<dbReference type="CDD" id="cd03801">
    <property type="entry name" value="GT4_PimA-like"/>
    <property type="match status" value="1"/>
</dbReference>
<sequence length="348" mass="37177">MTAQPLSIAANNGSIGGGEVMLLNIAEALRELDRPVTVVAPTGSGGMSELADEARRRGFAVTGLPASSRSEWMRKLRAWDRRERRGVLWCNGLVAAAATAGHRDRIVHLHQRPQSRAQQLLYWAAKIRALRVLVPSADMRAIMPGTFALGNWCEASPLGQIQRPSPSTPVKLGFLGRLSMDKGIGTLTEALSLLDERSPGGYRLALAGSSKFVDAESTDAAEHALREVEHLVDRLGWVSRDELLAGIDLLAVPSRAPESFGLVAAEAMVARVPVIVSDAGALPEVVGPRGKVVPASDPAALATAIEHAAEHWVDTVVRTHELRDRWAAEYSPTAGRARVAALLADLGC</sequence>
<feature type="domain" description="Glycosyltransferase subfamily 4-like N-terminal" evidence="3">
    <location>
        <begin position="15"/>
        <end position="142"/>
    </location>
</feature>
<name>A0A940PT01_9MICO</name>
<dbReference type="GO" id="GO:0016757">
    <property type="term" value="F:glycosyltransferase activity"/>
    <property type="evidence" value="ECO:0007669"/>
    <property type="project" value="UniProtKB-KW"/>
</dbReference>
<dbReference type="PANTHER" id="PTHR12526">
    <property type="entry name" value="GLYCOSYLTRANSFERASE"/>
    <property type="match status" value="1"/>
</dbReference>
<dbReference type="SUPFAM" id="SSF53756">
    <property type="entry name" value="UDP-Glycosyltransferase/glycogen phosphorylase"/>
    <property type="match status" value="1"/>
</dbReference>
<dbReference type="Proteomes" id="UP000675163">
    <property type="component" value="Unassembled WGS sequence"/>
</dbReference>
<keyword evidence="5" id="KW-1185">Reference proteome</keyword>
<dbReference type="PANTHER" id="PTHR12526:SF630">
    <property type="entry name" value="GLYCOSYLTRANSFERASE"/>
    <property type="match status" value="1"/>
</dbReference>
<evidence type="ECO:0000313" key="4">
    <source>
        <dbReference type="EMBL" id="MBP1326233.1"/>
    </source>
</evidence>
<dbReference type="Pfam" id="PF13439">
    <property type="entry name" value="Glyco_transf_4"/>
    <property type="match status" value="1"/>
</dbReference>
<evidence type="ECO:0000313" key="5">
    <source>
        <dbReference type="Proteomes" id="UP000675163"/>
    </source>
</evidence>
<evidence type="ECO:0000256" key="1">
    <source>
        <dbReference type="ARBA" id="ARBA00022676"/>
    </source>
</evidence>
<dbReference type="EMBL" id="JAFIDA010000001">
    <property type="protein sequence ID" value="MBP1326233.1"/>
    <property type="molecule type" value="Genomic_DNA"/>
</dbReference>
<dbReference type="RefSeq" id="WP_209705179.1">
    <property type="nucleotide sequence ID" value="NZ_JAFIDA010000001.1"/>
</dbReference>
<dbReference type="Gene3D" id="3.40.50.2000">
    <property type="entry name" value="Glycogen Phosphorylase B"/>
    <property type="match status" value="2"/>
</dbReference>
<proteinExistence type="predicted"/>
<accession>A0A940PT01</accession>
<keyword evidence="1" id="KW-0328">Glycosyltransferase</keyword>
<evidence type="ECO:0000256" key="2">
    <source>
        <dbReference type="ARBA" id="ARBA00022679"/>
    </source>
</evidence>
<organism evidence="4 5">
    <name type="scientific">Leucobacter exalbidus</name>
    <dbReference type="NCBI Taxonomy" id="662960"/>
    <lineage>
        <taxon>Bacteria</taxon>
        <taxon>Bacillati</taxon>
        <taxon>Actinomycetota</taxon>
        <taxon>Actinomycetes</taxon>
        <taxon>Micrococcales</taxon>
        <taxon>Microbacteriaceae</taxon>
        <taxon>Leucobacter</taxon>
    </lineage>
</organism>
<reference evidence="4" key="1">
    <citation type="submission" date="2021-02" db="EMBL/GenBank/DDBJ databases">
        <title>Sequencing the genomes of 1000 actinobacteria strains.</title>
        <authorList>
            <person name="Klenk H.-P."/>
        </authorList>
    </citation>
    <scope>NUCLEOTIDE SEQUENCE</scope>
    <source>
        <strain evidence="4">DSM 22850</strain>
    </source>
</reference>
<comment type="caution">
    <text evidence="4">The sequence shown here is derived from an EMBL/GenBank/DDBJ whole genome shotgun (WGS) entry which is preliminary data.</text>
</comment>
<gene>
    <name evidence="4" type="ORF">JOF28_001465</name>
</gene>
<dbReference type="AlphaFoldDB" id="A0A940PT01"/>
<dbReference type="InterPro" id="IPR028098">
    <property type="entry name" value="Glyco_trans_4-like_N"/>
</dbReference>
<dbReference type="Pfam" id="PF13692">
    <property type="entry name" value="Glyco_trans_1_4"/>
    <property type="match status" value="1"/>
</dbReference>
<keyword evidence="2" id="KW-0808">Transferase</keyword>
<protein>
    <submittedName>
        <fullName evidence="4">Glycosyltransferase involved in cell wall biosynthesis</fullName>
    </submittedName>
</protein>
<evidence type="ECO:0000259" key="3">
    <source>
        <dbReference type="Pfam" id="PF13439"/>
    </source>
</evidence>